<feature type="region of interest" description="Disordered" evidence="1">
    <location>
        <begin position="49"/>
        <end position="81"/>
    </location>
</feature>
<proteinExistence type="predicted"/>
<gene>
    <name evidence="2" type="ORF">J2S74_002313</name>
</gene>
<evidence type="ECO:0000313" key="2">
    <source>
        <dbReference type="EMBL" id="MDQ0254931.1"/>
    </source>
</evidence>
<name>A0ABT9ZUL4_9BACI</name>
<dbReference type="Proteomes" id="UP001230005">
    <property type="component" value="Unassembled WGS sequence"/>
</dbReference>
<accession>A0ABT9ZUL4</accession>
<evidence type="ECO:0000256" key="1">
    <source>
        <dbReference type="SAM" id="MobiDB-lite"/>
    </source>
</evidence>
<comment type="caution">
    <text evidence="2">The sequence shown here is derived from an EMBL/GenBank/DDBJ whole genome shotgun (WGS) entry which is preliminary data.</text>
</comment>
<keyword evidence="3" id="KW-1185">Reference proteome</keyword>
<organism evidence="2 3">
    <name type="scientific">Evansella vedderi</name>
    <dbReference type="NCBI Taxonomy" id="38282"/>
    <lineage>
        <taxon>Bacteria</taxon>
        <taxon>Bacillati</taxon>
        <taxon>Bacillota</taxon>
        <taxon>Bacilli</taxon>
        <taxon>Bacillales</taxon>
        <taxon>Bacillaceae</taxon>
        <taxon>Evansella</taxon>
    </lineage>
</organism>
<dbReference type="EMBL" id="JAUSUG010000008">
    <property type="protein sequence ID" value="MDQ0254931.1"/>
    <property type="molecule type" value="Genomic_DNA"/>
</dbReference>
<protein>
    <submittedName>
        <fullName evidence="2">Uncharacterized protein</fullName>
    </submittedName>
</protein>
<sequence>MDVQEGIELFGKAFDKTVEGRIWQKWLNFYVHTDPKKRLPYDTYYQKHVGKSTAKKSKSNRTPEQIIAESKRIRNNDRERS</sequence>
<evidence type="ECO:0000313" key="3">
    <source>
        <dbReference type="Proteomes" id="UP001230005"/>
    </source>
</evidence>
<feature type="compositionally biased region" description="Basic and acidic residues" evidence="1">
    <location>
        <begin position="69"/>
        <end position="81"/>
    </location>
</feature>
<reference evidence="2 3" key="1">
    <citation type="submission" date="2023-07" db="EMBL/GenBank/DDBJ databases">
        <title>Genomic Encyclopedia of Type Strains, Phase IV (KMG-IV): sequencing the most valuable type-strain genomes for metagenomic binning, comparative biology and taxonomic classification.</title>
        <authorList>
            <person name="Goeker M."/>
        </authorList>
    </citation>
    <scope>NUCLEOTIDE SEQUENCE [LARGE SCALE GENOMIC DNA]</scope>
    <source>
        <strain evidence="2 3">DSM 9768</strain>
    </source>
</reference>
<feature type="compositionally biased region" description="Basic residues" evidence="1">
    <location>
        <begin position="49"/>
        <end position="59"/>
    </location>
</feature>